<feature type="non-terminal residue" evidence="2">
    <location>
        <position position="1"/>
    </location>
</feature>
<evidence type="ECO:0000256" key="1">
    <source>
        <dbReference type="SAM" id="MobiDB-lite"/>
    </source>
</evidence>
<dbReference type="Proteomes" id="UP001187192">
    <property type="component" value="Unassembled WGS sequence"/>
</dbReference>
<feature type="compositionally biased region" description="Gly residues" evidence="1">
    <location>
        <begin position="28"/>
        <end position="38"/>
    </location>
</feature>
<comment type="caution">
    <text evidence="2">The sequence shown here is derived from an EMBL/GenBank/DDBJ whole genome shotgun (WGS) entry which is preliminary data.</text>
</comment>
<evidence type="ECO:0000313" key="3">
    <source>
        <dbReference type="Proteomes" id="UP001187192"/>
    </source>
</evidence>
<protein>
    <submittedName>
        <fullName evidence="2">Uncharacterized protein</fullName>
    </submittedName>
</protein>
<dbReference type="AlphaFoldDB" id="A0AA88EGY5"/>
<dbReference type="EMBL" id="BTGU01014743">
    <property type="protein sequence ID" value="GMN74727.1"/>
    <property type="molecule type" value="Genomic_DNA"/>
</dbReference>
<proteinExistence type="predicted"/>
<reference evidence="2" key="1">
    <citation type="submission" date="2023-07" db="EMBL/GenBank/DDBJ databases">
        <title>draft genome sequence of fig (Ficus carica).</title>
        <authorList>
            <person name="Takahashi T."/>
            <person name="Nishimura K."/>
        </authorList>
    </citation>
    <scope>NUCLEOTIDE SEQUENCE</scope>
</reference>
<keyword evidence="3" id="KW-1185">Reference proteome</keyword>
<name>A0AA88EGY5_FICCA</name>
<sequence length="98" mass="10142">GRAGGQRGRAAGERRRKRERGSPATGQPGLGPVVGGLEVGRRGREEKREKGEERERRVAGAGAGGGSPLSGVGHRRPSPAVGRSPVTEKTLGGKDNVR</sequence>
<feature type="compositionally biased region" description="Basic and acidic residues" evidence="1">
    <location>
        <begin position="39"/>
        <end position="58"/>
    </location>
</feature>
<accession>A0AA88EGY5</accession>
<gene>
    <name evidence="2" type="ORF">TIFTF001_054435</name>
</gene>
<feature type="region of interest" description="Disordered" evidence="1">
    <location>
        <begin position="1"/>
        <end position="98"/>
    </location>
</feature>
<organism evidence="2 3">
    <name type="scientific">Ficus carica</name>
    <name type="common">Common fig</name>
    <dbReference type="NCBI Taxonomy" id="3494"/>
    <lineage>
        <taxon>Eukaryota</taxon>
        <taxon>Viridiplantae</taxon>
        <taxon>Streptophyta</taxon>
        <taxon>Embryophyta</taxon>
        <taxon>Tracheophyta</taxon>
        <taxon>Spermatophyta</taxon>
        <taxon>Magnoliopsida</taxon>
        <taxon>eudicotyledons</taxon>
        <taxon>Gunneridae</taxon>
        <taxon>Pentapetalae</taxon>
        <taxon>rosids</taxon>
        <taxon>fabids</taxon>
        <taxon>Rosales</taxon>
        <taxon>Moraceae</taxon>
        <taxon>Ficeae</taxon>
        <taxon>Ficus</taxon>
    </lineage>
</organism>
<evidence type="ECO:0000313" key="2">
    <source>
        <dbReference type="EMBL" id="GMN74727.1"/>
    </source>
</evidence>